<evidence type="ECO:0000256" key="5">
    <source>
        <dbReference type="ARBA" id="ARBA00023002"/>
    </source>
</evidence>
<dbReference type="SUPFAM" id="SSF55469">
    <property type="entry name" value="FMN-dependent nitroreductase-like"/>
    <property type="match status" value="1"/>
</dbReference>
<organism evidence="10 11">
    <name type="scientific">Anaerolinea thermolimosa</name>
    <dbReference type="NCBI Taxonomy" id="229919"/>
    <lineage>
        <taxon>Bacteria</taxon>
        <taxon>Bacillati</taxon>
        <taxon>Chloroflexota</taxon>
        <taxon>Anaerolineae</taxon>
        <taxon>Anaerolineales</taxon>
        <taxon>Anaerolineaceae</taxon>
        <taxon>Anaerolinea</taxon>
    </lineage>
</organism>
<dbReference type="AlphaFoldDB" id="A0A3D1JE66"/>
<keyword evidence="3 7" id="KW-0288">FMN</keyword>
<keyword evidence="2 7" id="KW-0285">Flavoprotein</keyword>
<dbReference type="STRING" id="229919.GCA_001050195_02150"/>
<name>A0A3D1JE66_9CHLR</name>
<evidence type="ECO:0000256" key="8">
    <source>
        <dbReference type="PIRSR" id="PIRSR000232-1"/>
    </source>
</evidence>
<protein>
    <recommendedName>
        <fullName evidence="7">Putative NAD(P)H nitroreductase</fullName>
        <ecNumber evidence="7">1.-.-.-</ecNumber>
    </recommendedName>
</protein>
<evidence type="ECO:0000256" key="4">
    <source>
        <dbReference type="ARBA" id="ARBA00022857"/>
    </source>
</evidence>
<dbReference type="CDD" id="cd02135">
    <property type="entry name" value="YdjA-like"/>
    <property type="match status" value="1"/>
</dbReference>
<dbReference type="InterPro" id="IPR026021">
    <property type="entry name" value="YdjA-like"/>
</dbReference>
<dbReference type="Gene3D" id="3.40.109.10">
    <property type="entry name" value="NADH Oxidase"/>
    <property type="match status" value="1"/>
</dbReference>
<feature type="binding site" description="in other chain" evidence="8">
    <location>
        <begin position="10"/>
        <end position="12"/>
    </location>
    <ligand>
        <name>FMN</name>
        <dbReference type="ChEBI" id="CHEBI:58210"/>
        <note>ligand shared between dimeric partners</note>
    </ligand>
</feature>
<gene>
    <name evidence="10" type="ORF">DEQ80_03385</name>
</gene>
<proteinExistence type="inferred from homology"/>
<evidence type="ECO:0000256" key="6">
    <source>
        <dbReference type="ARBA" id="ARBA00023027"/>
    </source>
</evidence>
<evidence type="ECO:0000256" key="7">
    <source>
        <dbReference type="PIRNR" id="PIRNR000232"/>
    </source>
</evidence>
<dbReference type="InterPro" id="IPR029479">
    <property type="entry name" value="Nitroreductase"/>
</dbReference>
<comment type="caution">
    <text evidence="10">The sequence shown here is derived from an EMBL/GenBank/DDBJ whole genome shotgun (WGS) entry which is preliminary data.</text>
</comment>
<dbReference type="Pfam" id="PF00881">
    <property type="entry name" value="Nitroreductase"/>
    <property type="match status" value="1"/>
</dbReference>
<dbReference type="EC" id="1.-.-.-" evidence="7"/>
<keyword evidence="6 7" id="KW-0520">NAD</keyword>
<evidence type="ECO:0000256" key="2">
    <source>
        <dbReference type="ARBA" id="ARBA00022630"/>
    </source>
</evidence>
<evidence type="ECO:0000259" key="9">
    <source>
        <dbReference type="Pfam" id="PF00881"/>
    </source>
</evidence>
<evidence type="ECO:0000313" key="10">
    <source>
        <dbReference type="EMBL" id="HCE16881.1"/>
    </source>
</evidence>
<evidence type="ECO:0000256" key="3">
    <source>
        <dbReference type="ARBA" id="ARBA00022643"/>
    </source>
</evidence>
<sequence length="186" mass="20787">MDVMTAIYTRQSIPRVRPDPLPRELIEQLLGAAVQAPNHHRNRPWRFVVLTGRARERLGEVMAQSLHRRAPESPETALEVERKRPLRAPVVIAVGIDRADDPKIVEIENVCAGAAAVENLLLAAHALGLGAMWRTGAPATDPEVKAFLGFNEDQPLIAFVYVGYPEEIPQKVERPSFVDRTTWMED</sequence>
<dbReference type="PANTHER" id="PTHR43821:SF1">
    <property type="entry name" value="NAD(P)H NITROREDUCTASE YDJA-RELATED"/>
    <property type="match status" value="1"/>
</dbReference>
<keyword evidence="4 7" id="KW-0521">NADP</keyword>
<comment type="similarity">
    <text evidence="1 7">Belongs to the nitroreductase family.</text>
</comment>
<dbReference type="InterPro" id="IPR000415">
    <property type="entry name" value="Nitroreductase-like"/>
</dbReference>
<dbReference type="Proteomes" id="UP000264141">
    <property type="component" value="Unassembled WGS sequence"/>
</dbReference>
<dbReference type="InterPro" id="IPR052530">
    <property type="entry name" value="NAD(P)H_nitroreductase"/>
</dbReference>
<feature type="binding site" description="in other chain" evidence="8">
    <location>
        <begin position="133"/>
        <end position="135"/>
    </location>
    <ligand>
        <name>FMN</name>
        <dbReference type="ChEBI" id="CHEBI:58210"/>
        <note>ligand shared between dimeric partners</note>
    </ligand>
</feature>
<dbReference type="EMBL" id="DPBP01000017">
    <property type="protein sequence ID" value="HCE16881.1"/>
    <property type="molecule type" value="Genomic_DNA"/>
</dbReference>
<evidence type="ECO:0000256" key="1">
    <source>
        <dbReference type="ARBA" id="ARBA00007118"/>
    </source>
</evidence>
<keyword evidence="5 7" id="KW-0560">Oxidoreductase</keyword>
<feature type="binding site" evidence="8">
    <location>
        <position position="39"/>
    </location>
    <ligand>
        <name>FMN</name>
        <dbReference type="ChEBI" id="CHEBI:58210"/>
        <note>ligand shared between dimeric partners</note>
    </ligand>
</feature>
<dbReference type="PANTHER" id="PTHR43821">
    <property type="entry name" value="NAD(P)H NITROREDUCTASE YDJA-RELATED"/>
    <property type="match status" value="1"/>
</dbReference>
<evidence type="ECO:0000313" key="11">
    <source>
        <dbReference type="Proteomes" id="UP000264141"/>
    </source>
</evidence>
<comment type="cofactor">
    <cofactor evidence="8">
        <name>FMN</name>
        <dbReference type="ChEBI" id="CHEBI:58210"/>
    </cofactor>
    <text evidence="8">Binds 1 FMN per subunit.</text>
</comment>
<dbReference type="GO" id="GO:0016491">
    <property type="term" value="F:oxidoreductase activity"/>
    <property type="evidence" value="ECO:0007669"/>
    <property type="project" value="UniProtKB-UniRule"/>
</dbReference>
<dbReference type="PIRSF" id="PIRSF000232">
    <property type="entry name" value="YdjA"/>
    <property type="match status" value="1"/>
</dbReference>
<accession>A0A3D1JE66</accession>
<reference evidence="10 11" key="1">
    <citation type="journal article" date="2018" name="Nat. Biotechnol.">
        <title>A standardized bacterial taxonomy based on genome phylogeny substantially revises the tree of life.</title>
        <authorList>
            <person name="Parks D.H."/>
            <person name="Chuvochina M."/>
            <person name="Waite D.W."/>
            <person name="Rinke C."/>
            <person name="Skarshewski A."/>
            <person name="Chaumeil P.A."/>
            <person name="Hugenholtz P."/>
        </authorList>
    </citation>
    <scope>NUCLEOTIDE SEQUENCE [LARGE SCALE GENOMIC DNA]</scope>
    <source>
        <strain evidence="10">UBA8781</strain>
    </source>
</reference>
<feature type="domain" description="Nitroreductase" evidence="9">
    <location>
        <begin position="7"/>
        <end position="164"/>
    </location>
</feature>